<name>C4GCP3_9FIRM</name>
<dbReference type="HOGENOM" id="CLU_153735_1_1_9"/>
<dbReference type="Gene3D" id="2.30.30.100">
    <property type="match status" value="1"/>
</dbReference>
<protein>
    <recommendedName>
        <fullName evidence="3">Veg protein</fullName>
    </recommendedName>
</protein>
<accession>C4GCP3</accession>
<dbReference type="Proteomes" id="UP000003494">
    <property type="component" value="Unassembled WGS sequence"/>
</dbReference>
<dbReference type="PANTHER" id="PTHR40026:SF1">
    <property type="entry name" value="PROTEIN VEG"/>
    <property type="match status" value="1"/>
</dbReference>
<dbReference type="AlphaFoldDB" id="C4GCP3"/>
<organism evidence="1 2">
    <name type="scientific">Shuttleworthella satelles DSM 14600</name>
    <dbReference type="NCBI Taxonomy" id="626523"/>
    <lineage>
        <taxon>Bacteria</taxon>
        <taxon>Bacillati</taxon>
        <taxon>Bacillota</taxon>
        <taxon>Clostridia</taxon>
        <taxon>Lachnospirales</taxon>
        <taxon>Lachnospiraceae</taxon>
        <taxon>Shuttleworthella</taxon>
    </lineage>
</organism>
<dbReference type="STRING" id="626523.GCWU000342_01737"/>
<sequence>METSDFDKVRASVAQSCGSRVRLQLDRGRNKIDVQEGVIQEAYPSVFTILVDDREERKPAQLLSFSYTDIITKEIRMQLCED</sequence>
<dbReference type="Pfam" id="PF06257">
    <property type="entry name" value="VEG"/>
    <property type="match status" value="1"/>
</dbReference>
<evidence type="ECO:0000313" key="1">
    <source>
        <dbReference type="EMBL" id="EEP27743.1"/>
    </source>
</evidence>
<evidence type="ECO:0000313" key="2">
    <source>
        <dbReference type="Proteomes" id="UP000003494"/>
    </source>
</evidence>
<dbReference type="RefSeq" id="WP_006906734.1">
    <property type="nucleotide sequence ID" value="NZ_GG665867.1"/>
</dbReference>
<dbReference type="PANTHER" id="PTHR40026">
    <property type="entry name" value="PROTEIN VEG"/>
    <property type="match status" value="1"/>
</dbReference>
<dbReference type="eggNOG" id="COG4466">
    <property type="taxonomic scope" value="Bacteria"/>
</dbReference>
<reference evidence="1" key="1">
    <citation type="submission" date="2009-04" db="EMBL/GenBank/DDBJ databases">
        <authorList>
            <person name="Weinstock G."/>
            <person name="Sodergren E."/>
            <person name="Clifton S."/>
            <person name="Fulton L."/>
            <person name="Fulton B."/>
            <person name="Courtney L."/>
            <person name="Fronick C."/>
            <person name="Harrison M."/>
            <person name="Strong C."/>
            <person name="Farmer C."/>
            <person name="Delahaunty K."/>
            <person name="Markovic C."/>
            <person name="Hall O."/>
            <person name="Minx P."/>
            <person name="Tomlinson C."/>
            <person name="Mitreva M."/>
            <person name="Nelson J."/>
            <person name="Hou S."/>
            <person name="Wollam A."/>
            <person name="Pepin K.H."/>
            <person name="Johnson M."/>
            <person name="Bhonagiri V."/>
            <person name="Nash W.E."/>
            <person name="Warren W."/>
            <person name="Chinwalla A."/>
            <person name="Mardis E.R."/>
            <person name="Wilson R.K."/>
        </authorList>
    </citation>
    <scope>NUCLEOTIDE SEQUENCE [LARGE SCALE GENOMIC DNA]</scope>
    <source>
        <strain evidence="1">DSM 14600</strain>
    </source>
</reference>
<comment type="caution">
    <text evidence="1">The sequence shown here is derived from an EMBL/GenBank/DDBJ whole genome shotgun (WGS) entry which is preliminary data.</text>
</comment>
<dbReference type="InterPro" id="IPR009366">
    <property type="entry name" value="Protein_Veg"/>
</dbReference>
<proteinExistence type="predicted"/>
<dbReference type="EMBL" id="ACIP02000004">
    <property type="protein sequence ID" value="EEP27743.1"/>
    <property type="molecule type" value="Genomic_DNA"/>
</dbReference>
<keyword evidence="2" id="KW-1185">Reference proteome</keyword>
<dbReference type="GO" id="GO:0006355">
    <property type="term" value="P:regulation of DNA-templated transcription"/>
    <property type="evidence" value="ECO:0007669"/>
    <property type="project" value="InterPro"/>
</dbReference>
<gene>
    <name evidence="1" type="ORF">GCWU000342_01737</name>
</gene>
<evidence type="ECO:0008006" key="3">
    <source>
        <dbReference type="Google" id="ProtNLM"/>
    </source>
</evidence>